<keyword evidence="2" id="KW-1185">Reference proteome</keyword>
<sequence>MTTHETTWMLLVGGLELQFGLLHSDRNTRSKVKLCEKARESVQDSHGVRWRVRARTGVDGSLPCYSVQVFVSLFRSVDSLRHARGSGLGFCLGKTGSLQIFFLWIRGEERGDRIVRSPFQRRFDPGCRGLHSSCIADKVPGSMAAGFCTLSSLLGLGGPGRFGGRGEEGEESKCSGVAR</sequence>
<proteinExistence type="predicted"/>
<comment type="caution">
    <text evidence="1">The sequence shown here is derived from an EMBL/GenBank/DDBJ whole genome shotgun (WGS) entry which is preliminary data.</text>
</comment>
<evidence type="ECO:0000313" key="1">
    <source>
        <dbReference type="EMBL" id="KAH0869834.1"/>
    </source>
</evidence>
<reference evidence="1 2" key="1">
    <citation type="submission" date="2021-05" db="EMBL/GenBank/DDBJ databases">
        <title>Genome Assembly of Synthetic Allotetraploid Brassica napus Reveals Homoeologous Exchanges between Subgenomes.</title>
        <authorList>
            <person name="Davis J.T."/>
        </authorList>
    </citation>
    <scope>NUCLEOTIDE SEQUENCE [LARGE SCALE GENOMIC DNA]</scope>
    <source>
        <strain evidence="2">cv. Da-Ae</strain>
        <tissue evidence="1">Seedling</tissue>
    </source>
</reference>
<accession>A0ABQ7YPT9</accession>
<name>A0ABQ7YPT9_BRANA</name>
<evidence type="ECO:0000313" key="2">
    <source>
        <dbReference type="Proteomes" id="UP000824890"/>
    </source>
</evidence>
<protein>
    <submittedName>
        <fullName evidence="1">Uncharacterized protein</fullName>
    </submittedName>
</protein>
<dbReference type="EMBL" id="JAGKQM010000017">
    <property type="protein sequence ID" value="KAH0869834.1"/>
    <property type="molecule type" value="Genomic_DNA"/>
</dbReference>
<dbReference type="Proteomes" id="UP000824890">
    <property type="component" value="Unassembled WGS sequence"/>
</dbReference>
<gene>
    <name evidence="1" type="ORF">HID58_076856</name>
</gene>
<organism evidence="1 2">
    <name type="scientific">Brassica napus</name>
    <name type="common">Rape</name>
    <dbReference type="NCBI Taxonomy" id="3708"/>
    <lineage>
        <taxon>Eukaryota</taxon>
        <taxon>Viridiplantae</taxon>
        <taxon>Streptophyta</taxon>
        <taxon>Embryophyta</taxon>
        <taxon>Tracheophyta</taxon>
        <taxon>Spermatophyta</taxon>
        <taxon>Magnoliopsida</taxon>
        <taxon>eudicotyledons</taxon>
        <taxon>Gunneridae</taxon>
        <taxon>Pentapetalae</taxon>
        <taxon>rosids</taxon>
        <taxon>malvids</taxon>
        <taxon>Brassicales</taxon>
        <taxon>Brassicaceae</taxon>
        <taxon>Brassiceae</taxon>
        <taxon>Brassica</taxon>
    </lineage>
</organism>